<protein>
    <submittedName>
        <fullName evidence="2">Uncharacterized protein</fullName>
    </submittedName>
</protein>
<keyword evidence="1" id="KW-0812">Transmembrane</keyword>
<organism evidence="2 3">
    <name type="scientific">Fulvimarina uroteuthidis</name>
    <dbReference type="NCBI Taxonomy" id="3098149"/>
    <lineage>
        <taxon>Bacteria</taxon>
        <taxon>Pseudomonadati</taxon>
        <taxon>Pseudomonadota</taxon>
        <taxon>Alphaproteobacteria</taxon>
        <taxon>Hyphomicrobiales</taxon>
        <taxon>Aurantimonadaceae</taxon>
        <taxon>Fulvimarina</taxon>
    </lineage>
</organism>
<comment type="caution">
    <text evidence="2">The sequence shown here is derived from an EMBL/GenBank/DDBJ whole genome shotgun (WGS) entry which is preliminary data.</text>
</comment>
<evidence type="ECO:0000313" key="3">
    <source>
        <dbReference type="Proteomes" id="UP001294412"/>
    </source>
</evidence>
<gene>
    <name evidence="2" type="ORF">U0C82_15415</name>
</gene>
<feature type="transmembrane region" description="Helical" evidence="1">
    <location>
        <begin position="91"/>
        <end position="114"/>
    </location>
</feature>
<evidence type="ECO:0000256" key="1">
    <source>
        <dbReference type="SAM" id="Phobius"/>
    </source>
</evidence>
<dbReference type="RefSeq" id="WP_322188201.1">
    <property type="nucleotide sequence ID" value="NZ_JAXLPB010000005.1"/>
</dbReference>
<sequence>MTLRIILGIVLGGILGCIATGAAVALIAGGDFAAFVTDPGKHGVSIAIAVVLPAFFLSMSMGWAILVGIVWCDVVAAVLTKFVFGGADAPWSMLLGFNLVYAVVAVLVFAALAADPLQARRAFRRG</sequence>
<evidence type="ECO:0000313" key="2">
    <source>
        <dbReference type="EMBL" id="MDY8110530.1"/>
    </source>
</evidence>
<name>A0ABU5I5Y2_9HYPH</name>
<dbReference type="Proteomes" id="UP001294412">
    <property type="component" value="Unassembled WGS sequence"/>
</dbReference>
<keyword evidence="1" id="KW-0472">Membrane</keyword>
<feature type="transmembrane region" description="Helical" evidence="1">
    <location>
        <begin position="6"/>
        <end position="34"/>
    </location>
</feature>
<dbReference type="PROSITE" id="PS51257">
    <property type="entry name" value="PROKAR_LIPOPROTEIN"/>
    <property type="match status" value="1"/>
</dbReference>
<accession>A0ABU5I5Y2</accession>
<proteinExistence type="predicted"/>
<keyword evidence="1" id="KW-1133">Transmembrane helix</keyword>
<feature type="transmembrane region" description="Helical" evidence="1">
    <location>
        <begin position="46"/>
        <end position="71"/>
    </location>
</feature>
<dbReference type="EMBL" id="JAXLPB010000005">
    <property type="protein sequence ID" value="MDY8110530.1"/>
    <property type="molecule type" value="Genomic_DNA"/>
</dbReference>
<reference evidence="2 3" key="1">
    <citation type="submission" date="2023-12" db="EMBL/GenBank/DDBJ databases">
        <title>Description of Novel Strain Fulvimarina sp. 2208YS6-2-32 isolated from Uroteuthis (Photololigo) edulis.</title>
        <authorList>
            <person name="Park J.-S."/>
        </authorList>
    </citation>
    <scope>NUCLEOTIDE SEQUENCE [LARGE SCALE GENOMIC DNA]</scope>
    <source>
        <strain evidence="2 3">2208YS6-2-32</strain>
    </source>
</reference>
<keyword evidence="3" id="KW-1185">Reference proteome</keyword>